<evidence type="ECO:0000313" key="1">
    <source>
        <dbReference type="EMBL" id="EPJ28100.1"/>
    </source>
</evidence>
<sequence length="41" mass="4428">MDVCAPNKGTWGGGNTCILMLQKSLSAMDKLSIKGVRLFNE</sequence>
<comment type="caution">
    <text evidence="1">The sequence shown here is derived from an EMBL/GenBank/DDBJ whole genome shotgun (WGS) entry which is preliminary data.</text>
</comment>
<reference evidence="1 2" key="1">
    <citation type="submission" date="2013-04" db="EMBL/GenBank/DDBJ databases">
        <title>Genome sequence of Chlamydia psittaci 99DC5.</title>
        <authorList>
            <person name="Huot-Creasy H."/>
            <person name="McCracken C.L."/>
            <person name="Humphries M."/>
            <person name="Sachse K."/>
            <person name="Laroucau K."/>
            <person name="Bavoil P."/>
            <person name="Myers G.S."/>
        </authorList>
    </citation>
    <scope>NUCLEOTIDE SEQUENCE [LARGE SCALE GENOMIC DNA]</scope>
    <source>
        <strain evidence="1 2">99DC5</strain>
    </source>
</reference>
<keyword evidence="2" id="KW-1185">Reference proteome</keyword>
<dbReference type="Proteomes" id="UP000014627">
    <property type="component" value="Unassembled WGS sequence"/>
</dbReference>
<accession>A0ABP2X385</accession>
<dbReference type="EMBL" id="ATLC01000045">
    <property type="protein sequence ID" value="EPJ28100.1"/>
    <property type="molecule type" value="Genomic_DNA"/>
</dbReference>
<gene>
    <name evidence="1" type="ORF">CP99DC5_0430</name>
</gene>
<protein>
    <submittedName>
        <fullName evidence="1">Uncharacterized protein</fullName>
    </submittedName>
</protein>
<proteinExistence type="predicted"/>
<name>A0ABP2X385_CHLPS</name>
<evidence type="ECO:0000313" key="2">
    <source>
        <dbReference type="Proteomes" id="UP000014627"/>
    </source>
</evidence>
<organism evidence="1 2">
    <name type="scientific">Chlamydia psittaci 99DC5</name>
    <dbReference type="NCBI Taxonomy" id="1112251"/>
    <lineage>
        <taxon>Bacteria</taxon>
        <taxon>Pseudomonadati</taxon>
        <taxon>Chlamydiota</taxon>
        <taxon>Chlamydiia</taxon>
        <taxon>Chlamydiales</taxon>
        <taxon>Chlamydiaceae</taxon>
        <taxon>Chlamydia/Chlamydophila group</taxon>
        <taxon>Chlamydia</taxon>
    </lineage>
</organism>